<dbReference type="PROSITE" id="PS50231">
    <property type="entry name" value="RICIN_B_LECTIN"/>
    <property type="match status" value="1"/>
</dbReference>
<proteinExistence type="predicted"/>
<gene>
    <name evidence="3" type="ORF">DN069_11630</name>
</gene>
<evidence type="ECO:0000313" key="4">
    <source>
        <dbReference type="Proteomes" id="UP000248889"/>
    </source>
</evidence>
<comment type="caution">
    <text evidence="3">The sequence shown here is derived from an EMBL/GenBank/DDBJ whole genome shotgun (WGS) entry which is preliminary data.</text>
</comment>
<dbReference type="Pfam" id="PF00652">
    <property type="entry name" value="Ricin_B_lectin"/>
    <property type="match status" value="1"/>
</dbReference>
<keyword evidence="4" id="KW-1185">Reference proteome</keyword>
<feature type="signal peptide" evidence="1">
    <location>
        <begin position="1"/>
        <end position="31"/>
    </location>
</feature>
<reference evidence="3 4" key="1">
    <citation type="submission" date="2018-06" db="EMBL/GenBank/DDBJ databases">
        <title>Streptacidiphilus pinicola sp. nov., isolated from pine grove soil.</title>
        <authorList>
            <person name="Roh S.G."/>
            <person name="Park S."/>
            <person name="Kim M.-K."/>
            <person name="Yun B.-R."/>
            <person name="Park J."/>
            <person name="Kim M.J."/>
            <person name="Kim Y.S."/>
            <person name="Kim S.B."/>
        </authorList>
    </citation>
    <scope>NUCLEOTIDE SEQUENCE [LARGE SCALE GENOMIC DNA]</scope>
    <source>
        <strain evidence="3 4">MMS16-CNU450</strain>
    </source>
</reference>
<evidence type="ECO:0000259" key="2">
    <source>
        <dbReference type="SMART" id="SM00458"/>
    </source>
</evidence>
<dbReference type="InterPro" id="IPR035992">
    <property type="entry name" value="Ricin_B-like_lectins"/>
</dbReference>
<feature type="chain" id="PRO_5015974313" description="Ricin B lectin domain-containing protein" evidence="1">
    <location>
        <begin position="32"/>
        <end position="174"/>
    </location>
</feature>
<dbReference type="RefSeq" id="WP_111500852.1">
    <property type="nucleotide sequence ID" value="NZ_QKYN01000041.1"/>
</dbReference>
<dbReference type="CDD" id="cd00161">
    <property type="entry name" value="beta-trefoil_Ricin-like"/>
    <property type="match status" value="1"/>
</dbReference>
<dbReference type="SUPFAM" id="SSF50370">
    <property type="entry name" value="Ricin B-like lectins"/>
    <property type="match status" value="1"/>
</dbReference>
<dbReference type="InterPro" id="IPR000772">
    <property type="entry name" value="Ricin_B_lectin"/>
</dbReference>
<name>A0A2X0IQF5_9ACTN</name>
<feature type="domain" description="Ricin B lectin" evidence="2">
    <location>
        <begin position="40"/>
        <end position="174"/>
    </location>
</feature>
<dbReference type="OrthoDB" id="4273937at2"/>
<protein>
    <recommendedName>
        <fullName evidence="2">Ricin B lectin domain-containing protein</fullName>
    </recommendedName>
</protein>
<evidence type="ECO:0000313" key="3">
    <source>
        <dbReference type="EMBL" id="RAG85421.1"/>
    </source>
</evidence>
<dbReference type="SMART" id="SM00458">
    <property type="entry name" value="RICIN"/>
    <property type="match status" value="1"/>
</dbReference>
<dbReference type="Proteomes" id="UP000248889">
    <property type="component" value="Unassembled WGS sequence"/>
</dbReference>
<keyword evidence="1" id="KW-0732">Signal</keyword>
<dbReference type="AlphaFoldDB" id="A0A2X0IQF5"/>
<accession>A0A2X0IQF5</accession>
<dbReference type="Gene3D" id="2.80.10.50">
    <property type="match status" value="1"/>
</dbReference>
<dbReference type="EMBL" id="QKYN01000041">
    <property type="protein sequence ID" value="RAG85421.1"/>
    <property type="molecule type" value="Genomic_DNA"/>
</dbReference>
<sequence>MKINRKAGLALTGCAAGLALVASVSGTSASAAPLPLAASGTYYQLTNNHSGMCAGVSGRKTSGAPVVIEGCTGNPDREWRRVQFNTHVGQWASIQNKYSGLCLGAPGDWAAARLAEYRCTSSPNQLWAVVPYSGGGTMVNEQSGMCLSVDAAKTAPATPVTEFYCGNYVDQTWH</sequence>
<organism evidence="3 4">
    <name type="scientific">Streptacidiphilus pinicola</name>
    <dbReference type="NCBI Taxonomy" id="2219663"/>
    <lineage>
        <taxon>Bacteria</taxon>
        <taxon>Bacillati</taxon>
        <taxon>Actinomycetota</taxon>
        <taxon>Actinomycetes</taxon>
        <taxon>Kitasatosporales</taxon>
        <taxon>Streptomycetaceae</taxon>
        <taxon>Streptacidiphilus</taxon>
    </lineage>
</organism>
<evidence type="ECO:0000256" key="1">
    <source>
        <dbReference type="SAM" id="SignalP"/>
    </source>
</evidence>